<dbReference type="AlphaFoldDB" id="A0A0F9CSH2"/>
<sequence>HIEDSDNYYDKVGKKIKVDDFMKMIKEDKLGEVVPNQWEVTYVNYIPKETIWTNAEEWPTIFNSLPGLAVTPTGTRFEGCGGHWHFEIEPKRGRLHVELQHAYVGAEEKKETLVLKLTARGPIDKEKDSKISIDEGLNLGHDIIVQSFFDITSKPAHEYWKVRR</sequence>
<reference evidence="1" key="1">
    <citation type="journal article" date="2015" name="Nature">
        <title>Complex archaea that bridge the gap between prokaryotes and eukaryotes.</title>
        <authorList>
            <person name="Spang A."/>
            <person name="Saw J.H."/>
            <person name="Jorgensen S.L."/>
            <person name="Zaremba-Niedzwiedzka K."/>
            <person name="Martijn J."/>
            <person name="Lind A.E."/>
            <person name="van Eijk R."/>
            <person name="Schleper C."/>
            <person name="Guy L."/>
            <person name="Ettema T.J."/>
        </authorList>
    </citation>
    <scope>NUCLEOTIDE SEQUENCE</scope>
</reference>
<protein>
    <submittedName>
        <fullName evidence="1">Uncharacterized protein</fullName>
    </submittedName>
</protein>
<organism evidence="1">
    <name type="scientific">marine sediment metagenome</name>
    <dbReference type="NCBI Taxonomy" id="412755"/>
    <lineage>
        <taxon>unclassified sequences</taxon>
        <taxon>metagenomes</taxon>
        <taxon>ecological metagenomes</taxon>
    </lineage>
</organism>
<accession>A0A0F9CSH2</accession>
<feature type="non-terminal residue" evidence="1">
    <location>
        <position position="1"/>
    </location>
</feature>
<name>A0A0F9CSH2_9ZZZZ</name>
<gene>
    <name evidence="1" type="ORF">LCGC14_2365980</name>
</gene>
<proteinExistence type="predicted"/>
<comment type="caution">
    <text evidence="1">The sequence shown here is derived from an EMBL/GenBank/DDBJ whole genome shotgun (WGS) entry which is preliminary data.</text>
</comment>
<dbReference type="EMBL" id="LAZR01034771">
    <property type="protein sequence ID" value="KKL44411.1"/>
    <property type="molecule type" value="Genomic_DNA"/>
</dbReference>
<evidence type="ECO:0000313" key="1">
    <source>
        <dbReference type="EMBL" id="KKL44411.1"/>
    </source>
</evidence>